<dbReference type="Bgee" id="ENSMNEG00000034451">
    <property type="expression patterns" value="Expressed in lung and 11 other cell types or tissues"/>
</dbReference>
<organism evidence="1 2">
    <name type="scientific">Macaca nemestrina</name>
    <name type="common">Pig-tailed macaque</name>
    <dbReference type="NCBI Taxonomy" id="9545"/>
    <lineage>
        <taxon>Eukaryota</taxon>
        <taxon>Metazoa</taxon>
        <taxon>Chordata</taxon>
        <taxon>Craniata</taxon>
        <taxon>Vertebrata</taxon>
        <taxon>Euteleostomi</taxon>
        <taxon>Mammalia</taxon>
        <taxon>Eutheria</taxon>
        <taxon>Euarchontoglires</taxon>
        <taxon>Primates</taxon>
        <taxon>Haplorrhini</taxon>
        <taxon>Catarrhini</taxon>
        <taxon>Cercopithecidae</taxon>
        <taxon>Cercopithecinae</taxon>
        <taxon>Macaca</taxon>
    </lineage>
</organism>
<name>A0A2K6CCK3_MACNE</name>
<evidence type="ECO:0000313" key="2">
    <source>
        <dbReference type="Proteomes" id="UP000233120"/>
    </source>
</evidence>
<dbReference type="Proteomes" id="UP000233120">
    <property type="component" value="Unassembled WGS sequence"/>
</dbReference>
<dbReference type="AlphaFoldDB" id="A0A2K6CCK3"/>
<sequence>VTEQMTLCGTLRVTQITATPQFLDMILSTSQDKNELTQEVISTGSKAELPQCTSLAWSVDGHLFAGYTDNLV</sequence>
<protein>
    <submittedName>
        <fullName evidence="1">Uncharacterized protein</fullName>
    </submittedName>
</protein>
<evidence type="ECO:0000313" key="1">
    <source>
        <dbReference type="Ensembl" id="ENSMNEP00000021373.1"/>
    </source>
</evidence>
<keyword evidence="2" id="KW-1185">Reference proteome</keyword>
<dbReference type="Ensembl" id="ENSMNET00000045623.1">
    <property type="protein sequence ID" value="ENSMNEP00000021373.1"/>
    <property type="gene ID" value="ENSMNEG00000034451.1"/>
</dbReference>
<reference evidence="1" key="2">
    <citation type="submission" date="2025-09" db="UniProtKB">
        <authorList>
            <consortium name="Ensembl"/>
        </authorList>
    </citation>
    <scope>IDENTIFICATION</scope>
</reference>
<dbReference type="STRING" id="9545.ENSMNEP00000021373"/>
<accession>A0A2K6CCK3</accession>
<proteinExistence type="predicted"/>
<dbReference type="OMA" id="GHHDWVT"/>
<reference evidence="1" key="1">
    <citation type="submission" date="2025-08" db="UniProtKB">
        <authorList>
            <consortium name="Ensembl"/>
        </authorList>
    </citation>
    <scope>IDENTIFICATION</scope>
</reference>
<dbReference type="GeneTree" id="ENSGT00940000167268"/>